<keyword evidence="2" id="KW-1185">Reference proteome</keyword>
<gene>
    <name evidence="1" type="ORF">CCMA1212_005670</name>
</gene>
<evidence type="ECO:0008006" key="3">
    <source>
        <dbReference type="Google" id="ProtNLM"/>
    </source>
</evidence>
<reference evidence="1 2" key="1">
    <citation type="submission" date="2018-01" db="EMBL/GenBank/DDBJ databases">
        <title>Genome characterization of the sugarcane-associated fungus Trichoderma ghanense CCMA-1212 and their application in lignocelulose bioconversion.</title>
        <authorList>
            <person name="Steindorff A.S."/>
            <person name="Mendes T.D."/>
            <person name="Vilela E.S.D."/>
            <person name="Rodrigues D.S."/>
            <person name="Formighieri E.F."/>
            <person name="Melo I.S."/>
            <person name="Favaro L.C.L."/>
        </authorList>
    </citation>
    <scope>NUCLEOTIDE SEQUENCE [LARGE SCALE GENOMIC DNA]</scope>
    <source>
        <strain evidence="1 2">CCMA-1212</strain>
    </source>
</reference>
<sequence length="139" mass="15441">MDIKPANFLVNGHGDVVLIDWEQSGAPWYTLAPEANGEWDAAEVIDDNASRLVYTRYQGPEPVNFPRGRPVPQDDIQHLNPDVLHVCWDRDAADIRDAWKAVVMQCLKQDPLARNGTGRPRELLGTAAGCCRLAVSLTH</sequence>
<proteinExistence type="predicted"/>
<dbReference type="GeneID" id="300577371"/>
<dbReference type="SUPFAM" id="SSF56112">
    <property type="entry name" value="Protein kinase-like (PK-like)"/>
    <property type="match status" value="1"/>
</dbReference>
<evidence type="ECO:0000313" key="1">
    <source>
        <dbReference type="EMBL" id="TFB02038.1"/>
    </source>
</evidence>
<organism evidence="1 2">
    <name type="scientific">Trichoderma ghanense</name>
    <dbReference type="NCBI Taxonomy" id="65468"/>
    <lineage>
        <taxon>Eukaryota</taxon>
        <taxon>Fungi</taxon>
        <taxon>Dikarya</taxon>
        <taxon>Ascomycota</taxon>
        <taxon>Pezizomycotina</taxon>
        <taxon>Sordariomycetes</taxon>
        <taxon>Hypocreomycetidae</taxon>
        <taxon>Hypocreales</taxon>
        <taxon>Hypocreaceae</taxon>
        <taxon>Trichoderma</taxon>
    </lineage>
</organism>
<dbReference type="EMBL" id="PPTA01000007">
    <property type="protein sequence ID" value="TFB02038.1"/>
    <property type="molecule type" value="Genomic_DNA"/>
</dbReference>
<accession>A0ABY2H4R6</accession>
<dbReference type="InterPro" id="IPR011009">
    <property type="entry name" value="Kinase-like_dom_sf"/>
</dbReference>
<comment type="caution">
    <text evidence="1">The sequence shown here is derived from an EMBL/GenBank/DDBJ whole genome shotgun (WGS) entry which is preliminary data.</text>
</comment>
<name>A0ABY2H4R6_9HYPO</name>
<dbReference type="Proteomes" id="UP001642720">
    <property type="component" value="Unassembled WGS sequence"/>
</dbReference>
<protein>
    <recommendedName>
        <fullName evidence="3">Protein kinase domain-containing protein</fullName>
    </recommendedName>
</protein>
<evidence type="ECO:0000313" key="2">
    <source>
        <dbReference type="Proteomes" id="UP001642720"/>
    </source>
</evidence>
<dbReference type="RefSeq" id="XP_073558239.1">
    <property type="nucleotide sequence ID" value="XM_073702921.1"/>
</dbReference>